<dbReference type="EMBL" id="PCHJ01000013">
    <property type="protein sequence ID" value="PKV09809.1"/>
    <property type="molecule type" value="Genomic_DNA"/>
</dbReference>
<dbReference type="SMART" id="SM00060">
    <property type="entry name" value="FN3"/>
    <property type="match status" value="3"/>
</dbReference>
<dbReference type="Pfam" id="PF12773">
    <property type="entry name" value="DZR"/>
    <property type="match status" value="1"/>
</dbReference>
<dbReference type="CDD" id="cd00063">
    <property type="entry name" value="FN3"/>
    <property type="match status" value="1"/>
</dbReference>
<feature type="domain" description="Fibronectin type-III" evidence="3">
    <location>
        <begin position="520"/>
        <end position="602"/>
    </location>
</feature>
<sequence>MQNETNYYLLLGLFDFANDLVGSSDDDPAFEAAFNAAKTQKERQWSSDKVKNSAKASRAGHSLDLLPKAKEHLDTMEKRKTQWEDAKNQVEKKIRQQINVFALAHSGAYLLQGEVDLVIKKVQKDLDLTIDQATVQRLAPSGIEIKQGEQAPAGKDLSRPKGYTTFHNTQSTLAAYGYSDFYDLLGKDRGVTKIRSTPAGQWAKWAQEDKQALPNKATTEVADRRKLYGECARIFASEDKRSEYDNYMSYCSLDEVLTEMAEGCSVSKHLDASTAESYANRLVASAAKHGIPLDENEAMDYILGRCVKHGIAFAPPEKDGADTSAKKEVCFWCGTLIDQGLAVCPSCGGKTHIDCPKCGTSNPASAKFCTKCSMDFGDLGRASSLCDEAASAVDHLNFDQAQQLLADAEQLWKNLPDIAKCKARLEQGMKQFGSQVQSLQEAINASHLVEAKKLYQDIQKRAPQFDRQDLVERIDTGISTAQSIMDGEDPKHPDTQAVVRAYEACADYPGLAVALASTPPVAAEKVSVRVQQNSQCNVITWSPSKTKQASYLLVRKEGSRPLDAEDGETLVRTAGTSYTDHGLKANTDYCYAVATVLGPLTSDLTCSQPVRNLFDVHAVEVSASEGSIQVRWAGPPKPSEVEVWRDEHSAPDKPGKGKRVTNVAEGGLLDQGLSNGVTYYYTIFVKYRTKDGGTAYSSGQTCSGVPSAPPDPIDFMLPQLKEDGSFDLEWDNPDKGEARFYYSPEKVELTAGDILPVSELETKVFPLSLTVKSAGKGTFTLPDDQVYQLIAATVRNDTALVGCSTMVTSKQAVSITKVVASGANVDIIFEWPEDSENVLIAWRTDRFASAAGESGAASKLVNRKTYDLHKAIELEGLELGVTYYFSLFAQLGTGDSASYSAPSFKTFSFGGGGKAHYQVEAKSFFGKVKSARLVLSSEVALPACTLRVQKESIPVFSGQGIELFHVPAQAEAGNWTFDLPAQLLNKGLYYKLFFDDPSAYDRIDLQLNPGTHPQIGK</sequence>
<dbReference type="InterPro" id="IPR025874">
    <property type="entry name" value="DZR"/>
</dbReference>
<evidence type="ECO:0000259" key="3">
    <source>
        <dbReference type="SMART" id="SM00060"/>
    </source>
</evidence>
<feature type="domain" description="Fibronectin type-III" evidence="3">
    <location>
        <begin position="706"/>
        <end position="896"/>
    </location>
</feature>
<dbReference type="AlphaFoldDB" id="A0A2N3RBF0"/>
<dbReference type="Proteomes" id="UP000233731">
    <property type="component" value="Unassembled WGS sequence"/>
</dbReference>
<keyword evidence="1" id="KW-0378">Hydrolase</keyword>
<dbReference type="GO" id="GO:0000272">
    <property type="term" value="P:polysaccharide catabolic process"/>
    <property type="evidence" value="ECO:0007669"/>
    <property type="project" value="UniProtKB-KW"/>
</dbReference>
<comment type="caution">
    <text evidence="4">The sequence shown here is derived from an EMBL/GenBank/DDBJ whole genome shotgun (WGS) entry which is preliminary data.</text>
</comment>
<dbReference type="Gene3D" id="2.60.40.10">
    <property type="entry name" value="Immunoglobulins"/>
    <property type="match status" value="2"/>
</dbReference>
<name>A0A2N3RBF0_9BIFI</name>
<accession>A0A2N3RBF0</accession>
<protein>
    <submittedName>
        <fullName evidence="4">Transcriptional regulator</fullName>
    </submittedName>
</protein>
<gene>
    <name evidence="4" type="ORF">CQR44_0712</name>
</gene>
<evidence type="ECO:0000256" key="2">
    <source>
        <dbReference type="ARBA" id="ARBA00023326"/>
    </source>
</evidence>
<dbReference type="InterPro" id="IPR036116">
    <property type="entry name" value="FN3_sf"/>
</dbReference>
<keyword evidence="2" id="KW-0624">Polysaccharide degradation</keyword>
<feature type="domain" description="Fibronectin type-III" evidence="3">
    <location>
        <begin position="607"/>
        <end position="694"/>
    </location>
</feature>
<evidence type="ECO:0000313" key="5">
    <source>
        <dbReference type="Proteomes" id="UP000233731"/>
    </source>
</evidence>
<reference evidence="4 5" key="1">
    <citation type="submission" date="2017-10" db="EMBL/GenBank/DDBJ databases">
        <title>Bifidobacterium genomics.</title>
        <authorList>
            <person name="Lugli G.A."/>
            <person name="Milani C."/>
            <person name="Mancabelli L."/>
        </authorList>
    </citation>
    <scope>NUCLEOTIDE SEQUENCE [LARGE SCALE GENOMIC DNA]</scope>
    <source>
        <strain evidence="4 5">1460B</strain>
    </source>
</reference>
<dbReference type="InterPro" id="IPR003961">
    <property type="entry name" value="FN3_dom"/>
</dbReference>
<dbReference type="RefSeq" id="WP_101432332.1">
    <property type="nucleotide sequence ID" value="NZ_PCHJ01000013.1"/>
</dbReference>
<dbReference type="InterPro" id="IPR013783">
    <property type="entry name" value="Ig-like_fold"/>
</dbReference>
<keyword evidence="1" id="KW-0326">Glycosidase</keyword>
<dbReference type="GO" id="GO:0016798">
    <property type="term" value="F:hydrolase activity, acting on glycosyl bonds"/>
    <property type="evidence" value="ECO:0007669"/>
    <property type="project" value="UniProtKB-KW"/>
</dbReference>
<organism evidence="4 5">
    <name type="scientific">Bifidobacterium asteroides</name>
    <dbReference type="NCBI Taxonomy" id="1684"/>
    <lineage>
        <taxon>Bacteria</taxon>
        <taxon>Bacillati</taxon>
        <taxon>Actinomycetota</taxon>
        <taxon>Actinomycetes</taxon>
        <taxon>Bifidobacteriales</taxon>
        <taxon>Bifidobacteriaceae</taxon>
        <taxon>Bifidobacterium</taxon>
    </lineage>
</organism>
<proteinExistence type="predicted"/>
<keyword evidence="2" id="KW-0119">Carbohydrate metabolism</keyword>
<dbReference type="SUPFAM" id="SSF49265">
    <property type="entry name" value="Fibronectin type III"/>
    <property type="match status" value="1"/>
</dbReference>
<evidence type="ECO:0000256" key="1">
    <source>
        <dbReference type="ARBA" id="ARBA00023295"/>
    </source>
</evidence>
<evidence type="ECO:0000313" key="4">
    <source>
        <dbReference type="EMBL" id="PKV09809.1"/>
    </source>
</evidence>